<sequence length="305" mass="33372">MARDGQLDLTMPVATLTDLASIDPTPTVEHLAMSQSGLGAYEGPTVSSHYSAGVRLEPTELLNVAMLSGPVFQPGAQFDYGNINFGLLSLVIEAVTREPLALVVRPEVLDPLGLEMWLAASEKLPDGYIDWQDIQLSHNTAENFLLIRNGGRARSQAIEVSIAWRPWADWDLTTSGALIDAELREDATGVFGRKGDRLPGSARTRLANIIQQNVHLGDHGAYLRVEHQYIGKSRSTIHYRISESLGDYHHINLRVDVQFGQFEGAAFISNLTGSDAKVAALPTKRPATAVRLRPRTVGLMLRARS</sequence>
<dbReference type="RefSeq" id="WP_315724808.1">
    <property type="nucleotide sequence ID" value="NZ_JAVUPU010000003.1"/>
</dbReference>
<dbReference type="Proteomes" id="UP001259572">
    <property type="component" value="Unassembled WGS sequence"/>
</dbReference>
<dbReference type="SUPFAM" id="SSF56601">
    <property type="entry name" value="beta-lactamase/transpeptidase-like"/>
    <property type="match status" value="1"/>
</dbReference>
<dbReference type="InterPro" id="IPR036942">
    <property type="entry name" value="Beta-barrel_TonB_sf"/>
</dbReference>
<comment type="caution">
    <text evidence="6">The sequence shown here is derived from an EMBL/GenBank/DDBJ whole genome shotgun (WGS) entry which is preliminary data.</text>
</comment>
<organism evidence="6 7">
    <name type="scientific">Sphingosinicella rhizophila</name>
    <dbReference type="NCBI Taxonomy" id="3050082"/>
    <lineage>
        <taxon>Bacteria</taxon>
        <taxon>Pseudomonadati</taxon>
        <taxon>Pseudomonadota</taxon>
        <taxon>Alphaproteobacteria</taxon>
        <taxon>Sphingomonadales</taxon>
        <taxon>Sphingosinicellaceae</taxon>
        <taxon>Sphingosinicella</taxon>
    </lineage>
</organism>
<gene>
    <name evidence="6" type="ORF">RQX22_06545</name>
</gene>
<evidence type="ECO:0000259" key="5">
    <source>
        <dbReference type="Pfam" id="PF00144"/>
    </source>
</evidence>
<protein>
    <submittedName>
        <fullName evidence="6">Serine hydrolase</fullName>
    </submittedName>
</protein>
<keyword evidence="2 6" id="KW-0378">Hydrolase</keyword>
<name>A0ABU3Q5C5_9SPHN</name>
<keyword evidence="4" id="KW-0998">Cell outer membrane</keyword>
<dbReference type="InterPro" id="IPR012338">
    <property type="entry name" value="Beta-lactam/transpept-like"/>
</dbReference>
<dbReference type="Pfam" id="PF00144">
    <property type="entry name" value="Beta-lactamase"/>
    <property type="match status" value="1"/>
</dbReference>
<dbReference type="GO" id="GO:0016787">
    <property type="term" value="F:hydrolase activity"/>
    <property type="evidence" value="ECO:0007669"/>
    <property type="project" value="UniProtKB-KW"/>
</dbReference>
<evidence type="ECO:0000313" key="6">
    <source>
        <dbReference type="EMBL" id="MDT9598604.1"/>
    </source>
</evidence>
<dbReference type="EMBL" id="JAVUPU010000003">
    <property type="protein sequence ID" value="MDT9598604.1"/>
    <property type="molecule type" value="Genomic_DNA"/>
</dbReference>
<evidence type="ECO:0000256" key="1">
    <source>
        <dbReference type="ARBA" id="ARBA00004442"/>
    </source>
</evidence>
<accession>A0ABU3Q5C5</accession>
<evidence type="ECO:0000313" key="7">
    <source>
        <dbReference type="Proteomes" id="UP001259572"/>
    </source>
</evidence>
<feature type="domain" description="Beta-lactamase-related" evidence="5">
    <location>
        <begin position="2"/>
        <end position="115"/>
    </location>
</feature>
<proteinExistence type="predicted"/>
<dbReference type="Gene3D" id="2.40.170.20">
    <property type="entry name" value="TonB-dependent receptor, beta-barrel domain"/>
    <property type="match status" value="1"/>
</dbReference>
<dbReference type="InterPro" id="IPR001466">
    <property type="entry name" value="Beta-lactam-related"/>
</dbReference>
<evidence type="ECO:0000256" key="2">
    <source>
        <dbReference type="ARBA" id="ARBA00022801"/>
    </source>
</evidence>
<evidence type="ECO:0000256" key="4">
    <source>
        <dbReference type="ARBA" id="ARBA00023237"/>
    </source>
</evidence>
<reference evidence="6 7" key="1">
    <citation type="submission" date="2023-05" db="EMBL/GenBank/DDBJ databases">
        <authorList>
            <person name="Guo Y."/>
        </authorList>
    </citation>
    <scope>NUCLEOTIDE SEQUENCE [LARGE SCALE GENOMIC DNA]</scope>
    <source>
        <strain evidence="6 7">GR2756</strain>
    </source>
</reference>
<dbReference type="Gene3D" id="3.40.710.10">
    <property type="entry name" value="DD-peptidase/beta-lactamase superfamily"/>
    <property type="match status" value="1"/>
</dbReference>
<comment type="subcellular location">
    <subcellularLocation>
        <location evidence="1">Cell outer membrane</location>
    </subcellularLocation>
</comment>
<keyword evidence="3" id="KW-0472">Membrane</keyword>
<dbReference type="SUPFAM" id="SSF56935">
    <property type="entry name" value="Porins"/>
    <property type="match status" value="1"/>
</dbReference>
<evidence type="ECO:0000256" key="3">
    <source>
        <dbReference type="ARBA" id="ARBA00023136"/>
    </source>
</evidence>
<dbReference type="InterPro" id="IPR050789">
    <property type="entry name" value="Diverse_Enzym_Activities"/>
</dbReference>
<dbReference type="PANTHER" id="PTHR43283:SF11">
    <property type="entry name" value="BETA-LACTAMASE-RELATED DOMAIN-CONTAINING PROTEIN"/>
    <property type="match status" value="1"/>
</dbReference>
<dbReference type="PANTHER" id="PTHR43283">
    <property type="entry name" value="BETA-LACTAMASE-RELATED"/>
    <property type="match status" value="1"/>
</dbReference>
<keyword evidence="7" id="KW-1185">Reference proteome</keyword>